<dbReference type="GO" id="GO:0006952">
    <property type="term" value="P:defense response"/>
    <property type="evidence" value="ECO:0007669"/>
    <property type="project" value="UniProtKB-KW"/>
</dbReference>
<dbReference type="PANTHER" id="PTHR33463">
    <property type="entry name" value="NB-ARC DOMAIN-CONTAINING PROTEIN-RELATED"/>
    <property type="match status" value="1"/>
</dbReference>
<accession>A0A2P5FIP5</accession>
<dbReference type="PANTHER" id="PTHR33463:SF198">
    <property type="entry name" value="RPP4C3"/>
    <property type="match status" value="1"/>
</dbReference>
<dbReference type="SUPFAM" id="SSF52540">
    <property type="entry name" value="P-loop containing nucleoside triphosphate hydrolases"/>
    <property type="match status" value="1"/>
</dbReference>
<proteinExistence type="predicted"/>
<dbReference type="InterPro" id="IPR042197">
    <property type="entry name" value="Apaf_helical"/>
</dbReference>
<protein>
    <submittedName>
        <fullName evidence="3">NB-ARC domain containing protein</fullName>
    </submittedName>
</protein>
<name>A0A2P5FIP5_TREOI</name>
<evidence type="ECO:0000313" key="4">
    <source>
        <dbReference type="Proteomes" id="UP000237000"/>
    </source>
</evidence>
<dbReference type="STRING" id="63057.A0A2P5FIP5"/>
<dbReference type="AlphaFoldDB" id="A0A2P5FIP5"/>
<dbReference type="InterPro" id="IPR027417">
    <property type="entry name" value="P-loop_NTPase"/>
</dbReference>
<dbReference type="InParanoid" id="A0A2P5FIP5"/>
<comment type="caution">
    <text evidence="3">The sequence shown here is derived from an EMBL/GenBank/DDBJ whole genome shotgun (WGS) entry which is preliminary data.</text>
</comment>
<sequence>MDIKVKFRVEALHETEARELFIEFVGDLGKSPQYKDLLTDVVNECGGLPLVIKTVARALKDRSKDRWETALNELRNSLPENIADMSGSVYQSLKMSYDSLESEEQKSLLLLCGMFPEDTLISADESELLMYSVGQGLLKHVETYWKRQERSCTV</sequence>
<dbReference type="GO" id="GO:0005524">
    <property type="term" value="F:ATP binding"/>
    <property type="evidence" value="ECO:0007669"/>
    <property type="project" value="UniProtKB-KW"/>
</dbReference>
<keyword evidence="1" id="KW-0547">Nucleotide-binding</keyword>
<evidence type="ECO:0000256" key="1">
    <source>
        <dbReference type="ARBA" id="ARBA00022741"/>
    </source>
</evidence>
<reference evidence="4" key="1">
    <citation type="submission" date="2016-06" db="EMBL/GenBank/DDBJ databases">
        <title>Parallel loss of symbiosis genes in relatives of nitrogen-fixing non-legume Parasponia.</title>
        <authorList>
            <person name="Van Velzen R."/>
            <person name="Holmer R."/>
            <person name="Bu F."/>
            <person name="Rutten L."/>
            <person name="Van Zeijl A."/>
            <person name="Liu W."/>
            <person name="Santuari L."/>
            <person name="Cao Q."/>
            <person name="Sharma T."/>
            <person name="Shen D."/>
            <person name="Roswanjaya Y."/>
            <person name="Wardhani T."/>
            <person name="Kalhor M.S."/>
            <person name="Jansen J."/>
            <person name="Van den Hoogen J."/>
            <person name="Gungor B."/>
            <person name="Hartog M."/>
            <person name="Hontelez J."/>
            <person name="Verver J."/>
            <person name="Yang W.-C."/>
            <person name="Schijlen E."/>
            <person name="Repin R."/>
            <person name="Schilthuizen M."/>
            <person name="Schranz E."/>
            <person name="Heidstra R."/>
            <person name="Miyata K."/>
            <person name="Fedorova E."/>
            <person name="Kohlen W."/>
            <person name="Bisseling T."/>
            <person name="Smit S."/>
            <person name="Geurts R."/>
        </authorList>
    </citation>
    <scope>NUCLEOTIDE SEQUENCE [LARGE SCALE GENOMIC DNA]</scope>
    <source>
        <strain evidence="4">cv. RG33-2</strain>
    </source>
</reference>
<dbReference type="Proteomes" id="UP000237000">
    <property type="component" value="Unassembled WGS sequence"/>
</dbReference>
<evidence type="ECO:0000313" key="3">
    <source>
        <dbReference type="EMBL" id="PON97675.1"/>
    </source>
</evidence>
<gene>
    <name evidence="3" type="ORF">TorRG33x02_065850</name>
</gene>
<organism evidence="3 4">
    <name type="scientific">Trema orientale</name>
    <name type="common">Charcoal tree</name>
    <name type="synonym">Celtis orientalis</name>
    <dbReference type="NCBI Taxonomy" id="63057"/>
    <lineage>
        <taxon>Eukaryota</taxon>
        <taxon>Viridiplantae</taxon>
        <taxon>Streptophyta</taxon>
        <taxon>Embryophyta</taxon>
        <taxon>Tracheophyta</taxon>
        <taxon>Spermatophyta</taxon>
        <taxon>Magnoliopsida</taxon>
        <taxon>eudicotyledons</taxon>
        <taxon>Gunneridae</taxon>
        <taxon>Pentapetalae</taxon>
        <taxon>rosids</taxon>
        <taxon>fabids</taxon>
        <taxon>Rosales</taxon>
        <taxon>Cannabaceae</taxon>
        <taxon>Trema</taxon>
    </lineage>
</organism>
<dbReference type="Gene3D" id="1.10.8.430">
    <property type="entry name" value="Helical domain of apoptotic protease-activating factors"/>
    <property type="match status" value="1"/>
</dbReference>
<dbReference type="EMBL" id="JXTC01000030">
    <property type="protein sequence ID" value="PON97675.1"/>
    <property type="molecule type" value="Genomic_DNA"/>
</dbReference>
<keyword evidence="2" id="KW-0611">Plant defense</keyword>
<dbReference type="GO" id="GO:0043531">
    <property type="term" value="F:ADP binding"/>
    <property type="evidence" value="ECO:0007669"/>
    <property type="project" value="InterPro"/>
</dbReference>
<keyword evidence="4" id="KW-1185">Reference proteome</keyword>
<dbReference type="InterPro" id="IPR050905">
    <property type="entry name" value="Plant_NBS-LRR"/>
</dbReference>
<dbReference type="OrthoDB" id="1898799at2759"/>
<evidence type="ECO:0000256" key="2">
    <source>
        <dbReference type="ARBA" id="ARBA00022821"/>
    </source>
</evidence>